<evidence type="ECO:0000256" key="2">
    <source>
        <dbReference type="ARBA" id="ARBA00022912"/>
    </source>
</evidence>
<dbReference type="Proteomes" id="UP001266305">
    <property type="component" value="Unassembled WGS sequence"/>
</dbReference>
<name>A0ABQ9TAN0_SAGOE</name>
<dbReference type="InterPro" id="IPR050348">
    <property type="entry name" value="Protein-Tyr_Phosphatase"/>
</dbReference>
<sequence>MENWTVRNCSFSRCVQPCDGPQPFPVARQAPRILHQLQPSTYCSEELHCAPGNLPLVAEARFSLRSSPEPVSAPSFQVEQQKTLSMRQFHFLAWPDHCVPSSPDTLLAFWRMLQQWLDQTMDRGPPIVHCRWGTAQDPLPRENRSLGAQKVVLDETLGSHREVKRKRRRRISKIKGGRKQIRRGGG</sequence>
<proteinExistence type="predicted"/>
<feature type="domain" description="Tyrosine-protein phosphatase" evidence="4">
    <location>
        <begin position="75"/>
        <end position="136"/>
    </location>
</feature>
<organism evidence="5 6">
    <name type="scientific">Saguinus oedipus</name>
    <name type="common">Cotton-top tamarin</name>
    <name type="synonym">Oedipomidas oedipus</name>
    <dbReference type="NCBI Taxonomy" id="9490"/>
    <lineage>
        <taxon>Eukaryota</taxon>
        <taxon>Metazoa</taxon>
        <taxon>Chordata</taxon>
        <taxon>Craniata</taxon>
        <taxon>Vertebrata</taxon>
        <taxon>Euteleostomi</taxon>
        <taxon>Mammalia</taxon>
        <taxon>Eutheria</taxon>
        <taxon>Euarchontoglires</taxon>
        <taxon>Primates</taxon>
        <taxon>Haplorrhini</taxon>
        <taxon>Platyrrhini</taxon>
        <taxon>Cebidae</taxon>
        <taxon>Callitrichinae</taxon>
        <taxon>Saguinus</taxon>
    </lineage>
</organism>
<dbReference type="SUPFAM" id="SSF52799">
    <property type="entry name" value="(Phosphotyrosine protein) phosphatases II"/>
    <property type="match status" value="1"/>
</dbReference>
<dbReference type="PANTHER" id="PTHR19134">
    <property type="entry name" value="RECEPTOR-TYPE TYROSINE-PROTEIN PHOSPHATASE"/>
    <property type="match status" value="1"/>
</dbReference>
<dbReference type="PANTHER" id="PTHR19134:SF297">
    <property type="entry name" value="RECEPTOR-TYPE TYROSINE-PROTEIN PHOSPHATASE H"/>
    <property type="match status" value="1"/>
</dbReference>
<keyword evidence="2" id="KW-0904">Protein phosphatase</keyword>
<evidence type="ECO:0000256" key="3">
    <source>
        <dbReference type="SAM" id="MobiDB-lite"/>
    </source>
</evidence>
<evidence type="ECO:0000313" key="6">
    <source>
        <dbReference type="Proteomes" id="UP001266305"/>
    </source>
</evidence>
<feature type="region of interest" description="Disordered" evidence="3">
    <location>
        <begin position="157"/>
        <end position="186"/>
    </location>
</feature>
<dbReference type="Pfam" id="PF00102">
    <property type="entry name" value="Y_phosphatase"/>
    <property type="match status" value="1"/>
</dbReference>
<accession>A0ABQ9TAN0</accession>
<evidence type="ECO:0000313" key="5">
    <source>
        <dbReference type="EMBL" id="KAK2081776.1"/>
    </source>
</evidence>
<dbReference type="PROSITE" id="PS50055">
    <property type="entry name" value="TYR_PHOSPHATASE_PTP"/>
    <property type="match status" value="1"/>
</dbReference>
<dbReference type="Gene3D" id="3.90.190.10">
    <property type="entry name" value="Protein tyrosine phosphatase superfamily"/>
    <property type="match status" value="1"/>
</dbReference>
<comment type="caution">
    <text evidence="5">The sequence shown here is derived from an EMBL/GenBank/DDBJ whole genome shotgun (WGS) entry which is preliminary data.</text>
</comment>
<reference evidence="5 6" key="1">
    <citation type="submission" date="2023-05" db="EMBL/GenBank/DDBJ databases">
        <title>B98-5 Cell Line De Novo Hybrid Assembly: An Optical Mapping Approach.</title>
        <authorList>
            <person name="Kananen K."/>
            <person name="Auerbach J.A."/>
            <person name="Kautto E."/>
            <person name="Blachly J.S."/>
        </authorList>
    </citation>
    <scope>NUCLEOTIDE SEQUENCE [LARGE SCALE GENOMIC DNA]</scope>
    <source>
        <strain evidence="5">B95-8</strain>
        <tissue evidence="5">Cell line</tissue>
    </source>
</reference>
<evidence type="ECO:0000256" key="1">
    <source>
        <dbReference type="ARBA" id="ARBA00013064"/>
    </source>
</evidence>
<dbReference type="InterPro" id="IPR000242">
    <property type="entry name" value="PTP_cat"/>
</dbReference>
<keyword evidence="6" id="KW-1185">Reference proteome</keyword>
<keyword evidence="2" id="KW-0378">Hydrolase</keyword>
<gene>
    <name evidence="5" type="ORF">P7K49_040727</name>
</gene>
<feature type="compositionally biased region" description="Basic residues" evidence="3">
    <location>
        <begin position="162"/>
        <end position="186"/>
    </location>
</feature>
<dbReference type="InterPro" id="IPR029021">
    <property type="entry name" value="Prot-tyrosine_phosphatase-like"/>
</dbReference>
<evidence type="ECO:0000259" key="4">
    <source>
        <dbReference type="PROSITE" id="PS50055"/>
    </source>
</evidence>
<dbReference type="EC" id="3.1.3.48" evidence="1"/>
<dbReference type="EMBL" id="JASSZA010000091">
    <property type="protein sequence ID" value="KAK2081776.1"/>
    <property type="molecule type" value="Genomic_DNA"/>
</dbReference>
<protein>
    <recommendedName>
        <fullName evidence="1">protein-tyrosine-phosphatase</fullName>
        <ecNumber evidence="1">3.1.3.48</ecNumber>
    </recommendedName>
</protein>